<dbReference type="InterPro" id="IPR029068">
    <property type="entry name" value="Glyas_Bleomycin-R_OHBP_Dase"/>
</dbReference>
<dbReference type="PROSITE" id="PS51819">
    <property type="entry name" value="VOC"/>
    <property type="match status" value="1"/>
</dbReference>
<dbReference type="RefSeq" id="WP_420240983.1">
    <property type="nucleotide sequence ID" value="NZ_BOPV01000001.1"/>
</dbReference>
<dbReference type="Proteomes" id="UP000681075">
    <property type="component" value="Unassembled WGS sequence"/>
</dbReference>
<protein>
    <recommendedName>
        <fullName evidence="1">VOC domain-containing protein</fullName>
    </recommendedName>
</protein>
<proteinExistence type="predicted"/>
<name>A0A8S8XA95_9PROT</name>
<evidence type="ECO:0000259" key="1">
    <source>
        <dbReference type="PROSITE" id="PS51819"/>
    </source>
</evidence>
<keyword evidence="3" id="KW-1185">Reference proteome</keyword>
<reference evidence="2" key="1">
    <citation type="submission" date="2021-02" db="EMBL/GenBank/DDBJ databases">
        <title>Genome sequence of Rhodospirillales sp. strain TMPK1 isolated from soil.</title>
        <authorList>
            <person name="Nakai R."/>
            <person name="Kusada H."/>
            <person name="Tamaki H."/>
        </authorList>
    </citation>
    <scope>NUCLEOTIDE SEQUENCE</scope>
    <source>
        <strain evidence="2">TMPK1</strain>
    </source>
</reference>
<dbReference type="Gene3D" id="3.10.180.10">
    <property type="entry name" value="2,3-Dihydroxybiphenyl 1,2-Dioxygenase, domain 1"/>
    <property type="match status" value="1"/>
</dbReference>
<accession>A0A8S8XA95</accession>
<dbReference type="InterPro" id="IPR037523">
    <property type="entry name" value="VOC_core"/>
</dbReference>
<dbReference type="EMBL" id="BOPV01000001">
    <property type="protein sequence ID" value="GIL38066.1"/>
    <property type="molecule type" value="Genomic_DNA"/>
</dbReference>
<dbReference type="AlphaFoldDB" id="A0A8S8XA95"/>
<evidence type="ECO:0000313" key="2">
    <source>
        <dbReference type="EMBL" id="GIL38066.1"/>
    </source>
</evidence>
<comment type="caution">
    <text evidence="2">The sequence shown here is derived from an EMBL/GenBank/DDBJ whole genome shotgun (WGS) entry which is preliminary data.</text>
</comment>
<evidence type="ECO:0000313" key="3">
    <source>
        <dbReference type="Proteomes" id="UP000681075"/>
    </source>
</evidence>
<dbReference type="SUPFAM" id="SSF54593">
    <property type="entry name" value="Glyoxalase/Bleomycin resistance protein/Dihydroxybiphenyl dioxygenase"/>
    <property type="match status" value="1"/>
</dbReference>
<feature type="domain" description="VOC" evidence="1">
    <location>
        <begin position="25"/>
        <end position="165"/>
    </location>
</feature>
<gene>
    <name evidence="2" type="ORF">TMPK1_03030</name>
</gene>
<sequence>MTLTSVRQQAASDTRSGTARPTLGAIRGATLVVPDLAAIERAYVGLLELRVAARGTIDDATASMWGAPKAAGRRFLDLEPASGERVYLRFVENPAAQAVPSLTTHGWNAIELTVQDVHALAARLAGSDFRIIGEPRGLTRFPMIVAMQVIGPAGECLYLTEIGQGSGLDLASARSLVGRIFIMVAGGPDIETLFATYAGFANDIDPPVSTPVRVLSRANELPDDTLHAHGLIKLPQGTLIELDEYPAVTMPRACAVGDLPAGIVSVRFGVTTLPARDYVGTMGVPGRRIACLVGAAGERIELEEGIDR</sequence>
<organism evidence="2 3">
    <name type="scientific">Roseiterribacter gracilis</name>
    <dbReference type="NCBI Taxonomy" id="2812848"/>
    <lineage>
        <taxon>Bacteria</taxon>
        <taxon>Pseudomonadati</taxon>
        <taxon>Pseudomonadota</taxon>
        <taxon>Alphaproteobacteria</taxon>
        <taxon>Rhodospirillales</taxon>
        <taxon>Roseiterribacteraceae</taxon>
        <taxon>Roseiterribacter</taxon>
    </lineage>
</organism>